<gene>
    <name evidence="1" type="ORF">TNIN_17151</name>
</gene>
<evidence type="ECO:0000313" key="2">
    <source>
        <dbReference type="Proteomes" id="UP000886998"/>
    </source>
</evidence>
<organism evidence="1 2">
    <name type="scientific">Trichonephila inaurata madagascariensis</name>
    <dbReference type="NCBI Taxonomy" id="2747483"/>
    <lineage>
        <taxon>Eukaryota</taxon>
        <taxon>Metazoa</taxon>
        <taxon>Ecdysozoa</taxon>
        <taxon>Arthropoda</taxon>
        <taxon>Chelicerata</taxon>
        <taxon>Arachnida</taxon>
        <taxon>Araneae</taxon>
        <taxon>Araneomorphae</taxon>
        <taxon>Entelegynae</taxon>
        <taxon>Araneoidea</taxon>
        <taxon>Nephilidae</taxon>
        <taxon>Trichonephila</taxon>
        <taxon>Trichonephila inaurata</taxon>
    </lineage>
</organism>
<comment type="caution">
    <text evidence="1">The sequence shown here is derived from an EMBL/GenBank/DDBJ whole genome shotgun (WGS) entry which is preliminary data.</text>
</comment>
<dbReference type="Proteomes" id="UP000886998">
    <property type="component" value="Unassembled WGS sequence"/>
</dbReference>
<evidence type="ECO:0000313" key="1">
    <source>
        <dbReference type="EMBL" id="GFY53742.1"/>
    </source>
</evidence>
<keyword evidence="2" id="KW-1185">Reference proteome</keyword>
<name>A0A8X6XJE5_9ARAC</name>
<protein>
    <submittedName>
        <fullName evidence="1">Uncharacterized protein</fullName>
    </submittedName>
</protein>
<reference evidence="1" key="1">
    <citation type="submission" date="2020-08" db="EMBL/GenBank/DDBJ databases">
        <title>Multicomponent nature underlies the extraordinary mechanical properties of spider dragline silk.</title>
        <authorList>
            <person name="Kono N."/>
            <person name="Nakamura H."/>
            <person name="Mori M."/>
            <person name="Yoshida Y."/>
            <person name="Ohtoshi R."/>
            <person name="Malay A.D."/>
            <person name="Moran D.A.P."/>
            <person name="Tomita M."/>
            <person name="Numata K."/>
            <person name="Arakawa K."/>
        </authorList>
    </citation>
    <scope>NUCLEOTIDE SEQUENCE</scope>
</reference>
<accession>A0A8X6XJE5</accession>
<dbReference type="EMBL" id="BMAV01009467">
    <property type="protein sequence ID" value="GFY53742.1"/>
    <property type="molecule type" value="Genomic_DNA"/>
</dbReference>
<proteinExistence type="predicted"/>
<sequence length="110" mass="12380">MFKNYHKEDLRIVAFELGETVAENVTTVELTEIVKENKCFREDAEFVKELILSTIEDRKKAEEERTTTGRDIKDAVINCPQSRQIGFKNPVGVATDGAPSIIGKSAAWLH</sequence>
<dbReference type="AlphaFoldDB" id="A0A8X6XJE5"/>
<dbReference type="OrthoDB" id="6434851at2759"/>